<keyword evidence="2" id="KW-1185">Reference proteome</keyword>
<evidence type="ECO:0000313" key="1">
    <source>
        <dbReference type="EMBL" id="MBS2100971.1"/>
    </source>
</evidence>
<dbReference type="Gene3D" id="2.40.160.20">
    <property type="match status" value="1"/>
</dbReference>
<proteinExistence type="predicted"/>
<gene>
    <name evidence="1" type="ORF">KEM10_21980</name>
</gene>
<comment type="caution">
    <text evidence="1">The sequence shown here is derived from an EMBL/GenBank/DDBJ whole genome shotgun (WGS) entry which is preliminary data.</text>
</comment>
<organism evidence="1 2">
    <name type="scientific">Carboxylicivirga linearis</name>
    <dbReference type="NCBI Taxonomy" id="1628157"/>
    <lineage>
        <taxon>Bacteria</taxon>
        <taxon>Pseudomonadati</taxon>
        <taxon>Bacteroidota</taxon>
        <taxon>Bacteroidia</taxon>
        <taxon>Marinilabiliales</taxon>
        <taxon>Marinilabiliaceae</taxon>
        <taxon>Carboxylicivirga</taxon>
    </lineage>
</organism>
<name>A0ABS5K1E8_9BACT</name>
<accession>A0ABS5K1E8</accession>
<evidence type="ECO:0000313" key="2">
    <source>
        <dbReference type="Proteomes" id="UP000708576"/>
    </source>
</evidence>
<dbReference type="Proteomes" id="UP000708576">
    <property type="component" value="Unassembled WGS sequence"/>
</dbReference>
<dbReference type="RefSeq" id="WP_212219866.1">
    <property type="nucleotide sequence ID" value="NZ_JAGUCO010000034.1"/>
</dbReference>
<reference evidence="1 2" key="1">
    <citation type="journal article" date="2015" name="Int. J. Syst. Evol. Microbiol.">
        <title>Carboxylicivirga linearis sp. nov., isolated from a sea cucumber culture pond.</title>
        <authorList>
            <person name="Wang F.Q."/>
            <person name="Zhou Y.X."/>
            <person name="Lin X.Z."/>
            <person name="Chen G.J."/>
            <person name="Du Z.J."/>
        </authorList>
    </citation>
    <scope>NUCLEOTIDE SEQUENCE [LARGE SCALE GENOMIC DNA]</scope>
    <source>
        <strain evidence="1 2">FB218</strain>
    </source>
</reference>
<dbReference type="GO" id="GO:0016787">
    <property type="term" value="F:hydrolase activity"/>
    <property type="evidence" value="ECO:0007669"/>
    <property type="project" value="UniProtKB-KW"/>
</dbReference>
<dbReference type="InterPro" id="IPR018550">
    <property type="entry name" value="Lipid-A_deacylase-rel"/>
</dbReference>
<sequence>MQTLSGQKKITINQSDKSKSIEAFYQNGRLLQTNSFVRGHNSFHESIDDFQAFSLRLKWHTNSSKLWEQVYNNPEYGIGFFMGNFDHSPELGNPIAVYGFFSSPIFKTNNFSINYDAGFGLTFNWESFELGQNANNIAIGAEQSVYIDLGLKLKYQLSENWSIGAGVSFTHFSNGALKKPNMGINTLAPKLLLSYDIIRNQKNIINDKIPPFQPKNNLSVSSYFGLKNVLYEGNDVDTTVANKGVYYPIYGLSNVIERQLTYKSKIGLGMTFGYFGAANSILTAKNGKLIKNNASLKDGFEISIFPSYELLVCKVSLVIQPGLYIYRRKYENQTPRFYQRIGLKYNFWSKYFVGINLHAYNFYVSDYIEWHIGCCF</sequence>
<keyword evidence="1" id="KW-0378">Hydrolase</keyword>
<protein>
    <submittedName>
        <fullName evidence="1">Acyloxyacyl hydrolase</fullName>
    </submittedName>
</protein>
<dbReference type="EMBL" id="JAGUCO010000034">
    <property type="protein sequence ID" value="MBS2100971.1"/>
    <property type="molecule type" value="Genomic_DNA"/>
</dbReference>
<dbReference type="Pfam" id="PF09411">
    <property type="entry name" value="PagL"/>
    <property type="match status" value="1"/>
</dbReference>